<evidence type="ECO:0000256" key="1">
    <source>
        <dbReference type="SAM" id="SignalP"/>
    </source>
</evidence>
<dbReference type="Proteomes" id="UP001597171">
    <property type="component" value="Unassembled WGS sequence"/>
</dbReference>
<evidence type="ECO:0000313" key="3">
    <source>
        <dbReference type="Proteomes" id="UP001597171"/>
    </source>
</evidence>
<dbReference type="EMBL" id="JBHTMX010000207">
    <property type="protein sequence ID" value="MFD1333332.1"/>
    <property type="molecule type" value="Genomic_DNA"/>
</dbReference>
<dbReference type="RefSeq" id="WP_378776791.1">
    <property type="nucleotide sequence ID" value="NZ_JBHTMX010000207.1"/>
</dbReference>
<organism evidence="2 3">
    <name type="scientific">Methylopila musalis</name>
    <dbReference type="NCBI Taxonomy" id="1134781"/>
    <lineage>
        <taxon>Bacteria</taxon>
        <taxon>Pseudomonadati</taxon>
        <taxon>Pseudomonadota</taxon>
        <taxon>Alphaproteobacteria</taxon>
        <taxon>Hyphomicrobiales</taxon>
        <taxon>Methylopilaceae</taxon>
        <taxon>Methylopila</taxon>
    </lineage>
</organism>
<proteinExistence type="predicted"/>
<dbReference type="PROSITE" id="PS51257">
    <property type="entry name" value="PROKAR_LIPOPROTEIN"/>
    <property type="match status" value="1"/>
</dbReference>
<name>A0ABW3ZBY2_9HYPH</name>
<keyword evidence="1" id="KW-0732">Signal</keyword>
<evidence type="ECO:0000313" key="2">
    <source>
        <dbReference type="EMBL" id="MFD1333332.1"/>
    </source>
</evidence>
<gene>
    <name evidence="2" type="ORF">ACFQ4O_15140</name>
</gene>
<protein>
    <recommendedName>
        <fullName evidence="4">Lipoprotein</fullName>
    </recommendedName>
</protein>
<evidence type="ECO:0008006" key="4">
    <source>
        <dbReference type="Google" id="ProtNLM"/>
    </source>
</evidence>
<feature type="signal peptide" evidence="1">
    <location>
        <begin position="1"/>
        <end position="29"/>
    </location>
</feature>
<feature type="chain" id="PRO_5047383626" description="Lipoprotein" evidence="1">
    <location>
        <begin position="30"/>
        <end position="355"/>
    </location>
</feature>
<accession>A0ABW3ZBY2</accession>
<sequence length="355" mass="38374">MSRPTAARPFPLRRVAGALALAACALTLAGCGERKRDSVAAAETLAEALYPGRLEVHDTRWRLKEDGGYDVIFAVRGDPVTRIRFAVDKDPATCVRGSPCEDKLVAAYEYGVAQGAELKALDAAFRACGVPALEVGRLALQTPRHSPPSVGASLRVATDLTTATRRATEERLTACAAGYARARRDLPWRDRAAFLSVAIIPTARSGPVAPPKRLTFETRAPSGDERAALYIQTLKVEGPEATPVGLRFAPDFRVRQELDTELAAAAKRFLDAQPGFEAARAQTPAFRTTLDPERTDVIRTYVLACANWTGKPPCRSDVAVRMRYDLSARAASELELLRDVRDARGVVTLPPLPGS</sequence>
<reference evidence="3" key="1">
    <citation type="journal article" date="2019" name="Int. J. Syst. Evol. Microbiol.">
        <title>The Global Catalogue of Microorganisms (GCM) 10K type strain sequencing project: providing services to taxonomists for standard genome sequencing and annotation.</title>
        <authorList>
            <consortium name="The Broad Institute Genomics Platform"/>
            <consortium name="The Broad Institute Genome Sequencing Center for Infectious Disease"/>
            <person name="Wu L."/>
            <person name="Ma J."/>
        </authorList>
    </citation>
    <scope>NUCLEOTIDE SEQUENCE [LARGE SCALE GENOMIC DNA]</scope>
    <source>
        <strain evidence="3">CCUG 61696</strain>
    </source>
</reference>
<comment type="caution">
    <text evidence="2">The sequence shown here is derived from an EMBL/GenBank/DDBJ whole genome shotgun (WGS) entry which is preliminary data.</text>
</comment>
<keyword evidence="3" id="KW-1185">Reference proteome</keyword>